<evidence type="ECO:0000256" key="1">
    <source>
        <dbReference type="SAM" id="MobiDB-lite"/>
    </source>
</evidence>
<dbReference type="InterPro" id="IPR026703">
    <property type="entry name" value="ERICH2"/>
</dbReference>
<sequence length="118" mass="13111">MTMTETLDLYNTLYIEFLNNVMKKRYNAALPLCKQILELEPGNQMALEFVSCLGQMIDLKRDSCLLTAVYSDNHNDFDTRSSRSSSSSDQSSTTSESSFEDSSSSSDSSASDGDDFDL</sequence>
<evidence type="ECO:0000313" key="2">
    <source>
        <dbReference type="EMBL" id="KAL3318724.1"/>
    </source>
</evidence>
<dbReference type="PANTHER" id="PTHR21520">
    <property type="entry name" value="GLUTAMATE-RICH PROTEIN 2"/>
    <property type="match status" value="1"/>
</dbReference>
<organism evidence="2 3">
    <name type="scientific">Cichlidogyrus casuarinus</name>
    <dbReference type="NCBI Taxonomy" id="1844966"/>
    <lineage>
        <taxon>Eukaryota</taxon>
        <taxon>Metazoa</taxon>
        <taxon>Spiralia</taxon>
        <taxon>Lophotrochozoa</taxon>
        <taxon>Platyhelminthes</taxon>
        <taxon>Monogenea</taxon>
        <taxon>Monopisthocotylea</taxon>
        <taxon>Dactylogyridea</taxon>
        <taxon>Ancyrocephalidae</taxon>
        <taxon>Cichlidogyrus</taxon>
    </lineage>
</organism>
<dbReference type="EMBL" id="JBJKFK010000211">
    <property type="protein sequence ID" value="KAL3318724.1"/>
    <property type="molecule type" value="Genomic_DNA"/>
</dbReference>
<feature type="compositionally biased region" description="Low complexity" evidence="1">
    <location>
        <begin position="82"/>
        <end position="111"/>
    </location>
</feature>
<dbReference type="Proteomes" id="UP001626550">
    <property type="component" value="Unassembled WGS sequence"/>
</dbReference>
<proteinExistence type="predicted"/>
<dbReference type="AlphaFoldDB" id="A0ABD2QGS7"/>
<protein>
    <submittedName>
        <fullName evidence="2">Uncharacterized protein</fullName>
    </submittedName>
</protein>
<feature type="region of interest" description="Disordered" evidence="1">
    <location>
        <begin position="73"/>
        <end position="118"/>
    </location>
</feature>
<keyword evidence="3" id="KW-1185">Reference proteome</keyword>
<gene>
    <name evidence="2" type="ORF">Ciccas_002623</name>
</gene>
<dbReference type="PANTHER" id="PTHR21520:SF2">
    <property type="entry name" value="GLUTAMATE-RICH PROTEIN 2"/>
    <property type="match status" value="1"/>
</dbReference>
<name>A0ABD2QGS7_9PLAT</name>
<evidence type="ECO:0000313" key="3">
    <source>
        <dbReference type="Proteomes" id="UP001626550"/>
    </source>
</evidence>
<accession>A0ABD2QGS7</accession>
<comment type="caution">
    <text evidence="2">The sequence shown here is derived from an EMBL/GenBank/DDBJ whole genome shotgun (WGS) entry which is preliminary data.</text>
</comment>
<feature type="non-terminal residue" evidence="2">
    <location>
        <position position="118"/>
    </location>
</feature>
<reference evidence="2 3" key="1">
    <citation type="submission" date="2024-11" db="EMBL/GenBank/DDBJ databases">
        <title>Adaptive evolution of stress response genes in parasites aligns with host niche diversity.</title>
        <authorList>
            <person name="Hahn C."/>
            <person name="Resl P."/>
        </authorList>
    </citation>
    <scope>NUCLEOTIDE SEQUENCE [LARGE SCALE GENOMIC DNA]</scope>
    <source>
        <strain evidence="2">EGGRZ-B1_66</strain>
        <tissue evidence="2">Body</tissue>
    </source>
</reference>